<comment type="caution">
    <text evidence="1">The sequence shown here is derived from an EMBL/GenBank/DDBJ whole genome shotgun (WGS) entry which is preliminary data.</text>
</comment>
<gene>
    <name evidence="1" type="ORF">APX70_01032</name>
</gene>
<reference evidence="1 2" key="1">
    <citation type="submission" date="2018-08" db="EMBL/GenBank/DDBJ databases">
        <title>Recombination of ecologically and evolutionarily significant loci maintains genetic cohesion in the Pseudomonas syringae species complex.</title>
        <authorList>
            <person name="Dillon M."/>
            <person name="Thakur S."/>
            <person name="Almeida R.N.D."/>
            <person name="Weir B.S."/>
            <person name="Guttman D.S."/>
        </authorList>
    </citation>
    <scope>NUCLEOTIDE SEQUENCE [LARGE SCALE GENOMIC DNA]</scope>
    <source>
        <strain evidence="1 2">88_10</strain>
    </source>
</reference>
<name>A0A3M2UBW8_PSEYM</name>
<accession>A0A3M2UBW8</accession>
<evidence type="ECO:0000313" key="1">
    <source>
        <dbReference type="EMBL" id="RML23898.1"/>
    </source>
</evidence>
<dbReference type="SUPFAM" id="SSF56796">
    <property type="entry name" value="Dehydroquinate synthase-like"/>
    <property type="match status" value="1"/>
</dbReference>
<organism evidence="1 2">
    <name type="scientific">Pseudomonas syringae pv. maculicola</name>
    <dbReference type="NCBI Taxonomy" id="59511"/>
    <lineage>
        <taxon>Bacteria</taxon>
        <taxon>Pseudomonadati</taxon>
        <taxon>Pseudomonadota</taxon>
        <taxon>Gammaproteobacteria</taxon>
        <taxon>Pseudomonadales</taxon>
        <taxon>Pseudomonadaceae</taxon>
        <taxon>Pseudomonas</taxon>
    </lineage>
</organism>
<sequence length="78" mass="8859">RGSRLFQRAGLPVVPPQEMTEDNFLEHMAIDKKVIDGRLRLVLLRQIGEAVITDDYPQEVLQATLVADYRALVDQLRG</sequence>
<evidence type="ECO:0008006" key="3">
    <source>
        <dbReference type="Google" id="ProtNLM"/>
    </source>
</evidence>
<feature type="non-terminal residue" evidence="1">
    <location>
        <position position="1"/>
    </location>
</feature>
<evidence type="ECO:0000313" key="2">
    <source>
        <dbReference type="Proteomes" id="UP000282378"/>
    </source>
</evidence>
<proteinExistence type="predicted"/>
<dbReference type="EMBL" id="RBNL01004782">
    <property type="protein sequence ID" value="RML23898.1"/>
    <property type="molecule type" value="Genomic_DNA"/>
</dbReference>
<dbReference type="AlphaFoldDB" id="A0A3M2UBW8"/>
<protein>
    <recommendedName>
        <fullName evidence="3">3-dehydroquinate synthase</fullName>
    </recommendedName>
</protein>
<dbReference type="Proteomes" id="UP000282378">
    <property type="component" value="Unassembled WGS sequence"/>
</dbReference>
<dbReference type="Gene3D" id="1.20.1090.10">
    <property type="entry name" value="Dehydroquinate synthase-like - alpha domain"/>
    <property type="match status" value="1"/>
</dbReference>